<gene>
    <name evidence="4" type="ORF">OJ252_1228</name>
</gene>
<accession>A0ABQ8P8N7</accession>
<evidence type="ECO:0000256" key="1">
    <source>
        <dbReference type="ARBA" id="ARBA00023242"/>
    </source>
</evidence>
<feature type="region of interest" description="Disordered" evidence="2">
    <location>
        <begin position="27"/>
        <end position="130"/>
    </location>
</feature>
<proteinExistence type="predicted"/>
<dbReference type="Pfam" id="PF01448">
    <property type="entry name" value="ELM2"/>
    <property type="match status" value="1"/>
</dbReference>
<organism evidence="4 5">
    <name type="scientific">Cryptosporidium canis</name>
    <dbReference type="NCBI Taxonomy" id="195482"/>
    <lineage>
        <taxon>Eukaryota</taxon>
        <taxon>Sar</taxon>
        <taxon>Alveolata</taxon>
        <taxon>Apicomplexa</taxon>
        <taxon>Conoidasida</taxon>
        <taxon>Coccidia</taxon>
        <taxon>Eucoccidiorida</taxon>
        <taxon>Eimeriorina</taxon>
        <taxon>Cryptosporidiidae</taxon>
        <taxon>Cryptosporidium</taxon>
    </lineage>
</organism>
<dbReference type="InterPro" id="IPR000949">
    <property type="entry name" value="ELM2_dom"/>
</dbReference>
<feature type="domain" description="ELM2" evidence="3">
    <location>
        <begin position="14"/>
        <end position="33"/>
    </location>
</feature>
<protein>
    <recommendedName>
        <fullName evidence="3">ELM2 domain-containing protein</fullName>
    </recommendedName>
</protein>
<evidence type="ECO:0000313" key="5">
    <source>
        <dbReference type="Proteomes" id="UP001071777"/>
    </source>
</evidence>
<reference evidence="4" key="1">
    <citation type="submission" date="2022-10" db="EMBL/GenBank/DDBJ databases">
        <title>Adaptive evolution leads to modifications in subtelomeric GC content in a zoonotic Cryptosporidium species.</title>
        <authorList>
            <person name="Li J."/>
            <person name="Feng Y."/>
            <person name="Xiao L."/>
        </authorList>
    </citation>
    <scope>NUCLEOTIDE SEQUENCE</scope>
    <source>
        <strain evidence="4">25894</strain>
    </source>
</reference>
<comment type="caution">
    <text evidence="4">The sequence shown here is derived from an EMBL/GenBank/DDBJ whole genome shotgun (WGS) entry which is preliminary data.</text>
</comment>
<evidence type="ECO:0000256" key="2">
    <source>
        <dbReference type="SAM" id="MobiDB-lite"/>
    </source>
</evidence>
<name>A0ABQ8P8N7_9CRYT</name>
<feature type="compositionally biased region" description="Polar residues" evidence="2">
    <location>
        <begin position="70"/>
        <end position="80"/>
    </location>
</feature>
<feature type="compositionally biased region" description="Low complexity" evidence="2">
    <location>
        <begin position="113"/>
        <end position="130"/>
    </location>
</feature>
<sequence length="130" mass="13483">MHESRWMRQTNSRIRVGPEYQAVLPDLLCPEARAGHGKGTQQEEPEGGSSGGLKGVGDKTAVRVGPGQGPKSSTPSSTAGAKQAKSEKESPHVKTISASESAGKLKSLAKTQKTISKPKTGSKSGSKSSK</sequence>
<evidence type="ECO:0000313" key="4">
    <source>
        <dbReference type="EMBL" id="KAJ1612544.1"/>
    </source>
</evidence>
<dbReference type="Proteomes" id="UP001071777">
    <property type="component" value="Unassembled WGS sequence"/>
</dbReference>
<dbReference type="EMBL" id="JAPCXB010000045">
    <property type="protein sequence ID" value="KAJ1612544.1"/>
    <property type="molecule type" value="Genomic_DNA"/>
</dbReference>
<keyword evidence="1" id="KW-0539">Nucleus</keyword>
<keyword evidence="5" id="KW-1185">Reference proteome</keyword>
<evidence type="ECO:0000259" key="3">
    <source>
        <dbReference type="Pfam" id="PF01448"/>
    </source>
</evidence>